<comment type="caution">
    <text evidence="2">The sequence shown here is derived from an EMBL/GenBank/DDBJ whole genome shotgun (WGS) entry which is preliminary data.</text>
</comment>
<keyword evidence="3" id="KW-1185">Reference proteome</keyword>
<protein>
    <submittedName>
        <fullName evidence="2">2Fe-2S iron-sulfur cluster-binding protein</fullName>
    </submittedName>
</protein>
<accession>A0ABW3D679</accession>
<evidence type="ECO:0000259" key="1">
    <source>
        <dbReference type="PROSITE" id="PS51085"/>
    </source>
</evidence>
<dbReference type="CDD" id="cd00207">
    <property type="entry name" value="fer2"/>
    <property type="match status" value="1"/>
</dbReference>
<dbReference type="InterPro" id="IPR012675">
    <property type="entry name" value="Beta-grasp_dom_sf"/>
</dbReference>
<dbReference type="Gene3D" id="3.10.20.30">
    <property type="match status" value="1"/>
</dbReference>
<dbReference type="RefSeq" id="WP_144933328.1">
    <property type="nucleotide sequence ID" value="NZ_JBHTIU010000003.1"/>
</dbReference>
<dbReference type="Pfam" id="PF00111">
    <property type="entry name" value="Fer2"/>
    <property type="match status" value="1"/>
</dbReference>
<sequence>MLELVGRFGKKTVQPETGLSILELALKNNVDWGFSCTRGTCARCRCYISQGMELLEEPTEAEIARLDPEEFDEGFRLGCQARIKEIGPIKATNKTYF</sequence>
<gene>
    <name evidence="2" type="ORF">ACFQ03_01225</name>
</gene>
<dbReference type="EMBL" id="JBHTIU010000003">
    <property type="protein sequence ID" value="MFD0867769.1"/>
    <property type="molecule type" value="Genomic_DNA"/>
</dbReference>
<dbReference type="InterPro" id="IPR036010">
    <property type="entry name" value="2Fe-2S_ferredoxin-like_sf"/>
</dbReference>
<dbReference type="Proteomes" id="UP001597120">
    <property type="component" value="Unassembled WGS sequence"/>
</dbReference>
<dbReference type="SUPFAM" id="SSF54292">
    <property type="entry name" value="2Fe-2S ferredoxin-like"/>
    <property type="match status" value="1"/>
</dbReference>
<dbReference type="PROSITE" id="PS51085">
    <property type="entry name" value="2FE2S_FER_2"/>
    <property type="match status" value="1"/>
</dbReference>
<name>A0ABW3D679_9BACL</name>
<evidence type="ECO:0000313" key="2">
    <source>
        <dbReference type="EMBL" id="MFD0867769.1"/>
    </source>
</evidence>
<dbReference type="InterPro" id="IPR001041">
    <property type="entry name" value="2Fe-2S_ferredoxin-type"/>
</dbReference>
<proteinExistence type="predicted"/>
<organism evidence="2 3">
    <name type="scientific">Paenibacillus residui</name>
    <dbReference type="NCBI Taxonomy" id="629724"/>
    <lineage>
        <taxon>Bacteria</taxon>
        <taxon>Bacillati</taxon>
        <taxon>Bacillota</taxon>
        <taxon>Bacilli</taxon>
        <taxon>Bacillales</taxon>
        <taxon>Paenibacillaceae</taxon>
        <taxon>Paenibacillus</taxon>
    </lineage>
</organism>
<evidence type="ECO:0000313" key="3">
    <source>
        <dbReference type="Proteomes" id="UP001597120"/>
    </source>
</evidence>
<feature type="domain" description="2Fe-2S ferredoxin-type" evidence="1">
    <location>
        <begin position="1"/>
        <end position="96"/>
    </location>
</feature>
<reference evidence="3" key="1">
    <citation type="journal article" date="2019" name="Int. J. Syst. Evol. Microbiol.">
        <title>The Global Catalogue of Microorganisms (GCM) 10K type strain sequencing project: providing services to taxonomists for standard genome sequencing and annotation.</title>
        <authorList>
            <consortium name="The Broad Institute Genomics Platform"/>
            <consortium name="The Broad Institute Genome Sequencing Center for Infectious Disease"/>
            <person name="Wu L."/>
            <person name="Ma J."/>
        </authorList>
    </citation>
    <scope>NUCLEOTIDE SEQUENCE [LARGE SCALE GENOMIC DNA]</scope>
    <source>
        <strain evidence="3">CCUG 57263</strain>
    </source>
</reference>